<proteinExistence type="inferred from homology"/>
<feature type="domain" description="Aldehyde dehydrogenase" evidence="6">
    <location>
        <begin position="3"/>
        <end position="428"/>
    </location>
</feature>
<evidence type="ECO:0000313" key="8">
    <source>
        <dbReference type="Proteomes" id="UP000267251"/>
    </source>
</evidence>
<dbReference type="Proteomes" id="UP000267251">
    <property type="component" value="Unassembled WGS sequence"/>
</dbReference>
<name>A0A4P9Y667_9FUNG</name>
<evidence type="ECO:0000256" key="5">
    <source>
        <dbReference type="PIRSR" id="PIRSR036492-1"/>
    </source>
</evidence>
<dbReference type="InterPro" id="IPR016163">
    <property type="entry name" value="Ald_DH_C"/>
</dbReference>
<evidence type="ECO:0000259" key="6">
    <source>
        <dbReference type="Pfam" id="PF00171"/>
    </source>
</evidence>
<organism evidence="7 8">
    <name type="scientific">Piptocephalis cylindrospora</name>
    <dbReference type="NCBI Taxonomy" id="1907219"/>
    <lineage>
        <taxon>Eukaryota</taxon>
        <taxon>Fungi</taxon>
        <taxon>Fungi incertae sedis</taxon>
        <taxon>Zoopagomycota</taxon>
        <taxon>Zoopagomycotina</taxon>
        <taxon>Zoopagomycetes</taxon>
        <taxon>Zoopagales</taxon>
        <taxon>Piptocephalidaceae</taxon>
        <taxon>Piptocephalis</taxon>
    </lineage>
</organism>
<dbReference type="InterPro" id="IPR016162">
    <property type="entry name" value="Ald_DH_N"/>
</dbReference>
<sequence length="477" mass="52578">MSTSKTILKAHREITESFHSGINRTLQARLNNLRALKRFVQDCEPAMCRALYEDTGRDYLQAIQLELAIMFVDLDDAIANLASWMKPRSLAVPWTFSMDQCRVISQPLGPVLVIAPWNYPILLALLPVIGALTAGNTVLLKPSEVAPASTRVLASLLPQYLSENVVRVIPGGPRETQELLSLSYGRIFFTGGPAVGKIVLRAAAETMTPTSLELGGKCPTIVGPGANVPVAAKRIIWGKLANAGQTCLAPDYVLCHPDLQEEFVESVKKALVELYGPSRKIQRVVSEKHWVRLNSLLDTTAGNIWQGGKPDKDSLYFPPTLVTGVEADDVLMQDEIFGPILPILTTPDWDSAIAFVNSCPAPLSTYVFGSSEGVRRVIDDTMSGSCIGNDVVLQMAVNNFPFGGVGASGMDMYRGHLSFKLFSHEKSVMHRFRGLDWISSFRYPPLNIRRLQYYWLFLFNSWRSQRSIAASSLTTTS</sequence>
<keyword evidence="8" id="KW-1185">Reference proteome</keyword>
<accession>A0A4P9Y667</accession>
<dbReference type="EMBL" id="KZ988051">
    <property type="protein sequence ID" value="RKP13320.1"/>
    <property type="molecule type" value="Genomic_DNA"/>
</dbReference>
<dbReference type="PIRSF" id="PIRSF036492">
    <property type="entry name" value="ALDH"/>
    <property type="match status" value="1"/>
</dbReference>
<dbReference type="PANTHER" id="PTHR43570">
    <property type="entry name" value="ALDEHYDE DEHYDROGENASE"/>
    <property type="match status" value="1"/>
</dbReference>
<dbReference type="Gene3D" id="3.40.309.10">
    <property type="entry name" value="Aldehyde Dehydrogenase, Chain A, domain 2"/>
    <property type="match status" value="1"/>
</dbReference>
<dbReference type="OrthoDB" id="440325at2759"/>
<feature type="active site" evidence="5">
    <location>
        <position position="247"/>
    </location>
</feature>
<evidence type="ECO:0000256" key="1">
    <source>
        <dbReference type="ARBA" id="ARBA00009986"/>
    </source>
</evidence>
<dbReference type="InterPro" id="IPR016161">
    <property type="entry name" value="Ald_DH/histidinol_DH"/>
</dbReference>
<evidence type="ECO:0000256" key="4">
    <source>
        <dbReference type="PIRNR" id="PIRNR036492"/>
    </source>
</evidence>
<protein>
    <recommendedName>
        <fullName evidence="4">Aldehyde dehydrogenase</fullName>
    </recommendedName>
</protein>
<evidence type="ECO:0000313" key="7">
    <source>
        <dbReference type="EMBL" id="RKP13320.1"/>
    </source>
</evidence>
<dbReference type="InterPro" id="IPR016160">
    <property type="entry name" value="Ald_DH_CS_CYS"/>
</dbReference>
<dbReference type="GO" id="GO:0006081">
    <property type="term" value="P:aldehyde metabolic process"/>
    <property type="evidence" value="ECO:0007669"/>
    <property type="project" value="InterPro"/>
</dbReference>
<dbReference type="Gene3D" id="3.40.605.10">
    <property type="entry name" value="Aldehyde Dehydrogenase, Chain A, domain 1"/>
    <property type="match status" value="1"/>
</dbReference>
<dbReference type="GO" id="GO:0004029">
    <property type="term" value="F:aldehyde dehydrogenase (NAD+) activity"/>
    <property type="evidence" value="ECO:0007669"/>
    <property type="project" value="TreeGrafter"/>
</dbReference>
<dbReference type="InterPro" id="IPR012394">
    <property type="entry name" value="Aldehyde_DH_NAD(P)"/>
</dbReference>
<feature type="active site" evidence="5">
    <location>
        <position position="213"/>
    </location>
</feature>
<evidence type="ECO:0000256" key="3">
    <source>
        <dbReference type="ARBA" id="ARBA00023027"/>
    </source>
</evidence>
<gene>
    <name evidence="7" type="ORF">BJ684DRAFT_20174</name>
</gene>
<dbReference type="PROSITE" id="PS00070">
    <property type="entry name" value="ALDEHYDE_DEHYDR_CYS"/>
    <property type="match status" value="1"/>
</dbReference>
<dbReference type="FunFam" id="3.40.309.10:FF:000003">
    <property type="entry name" value="Aldehyde dehydrogenase"/>
    <property type="match status" value="1"/>
</dbReference>
<dbReference type="CDD" id="cd07087">
    <property type="entry name" value="ALDH_F3-13-14_CALDH-like"/>
    <property type="match status" value="1"/>
</dbReference>
<dbReference type="Pfam" id="PF00171">
    <property type="entry name" value="Aldedh"/>
    <property type="match status" value="1"/>
</dbReference>
<dbReference type="AlphaFoldDB" id="A0A4P9Y667"/>
<dbReference type="GO" id="GO:0005737">
    <property type="term" value="C:cytoplasm"/>
    <property type="evidence" value="ECO:0007669"/>
    <property type="project" value="TreeGrafter"/>
</dbReference>
<keyword evidence="3" id="KW-0520">NAD</keyword>
<comment type="similarity">
    <text evidence="1 4">Belongs to the aldehyde dehydrogenase family.</text>
</comment>
<evidence type="ECO:0000256" key="2">
    <source>
        <dbReference type="ARBA" id="ARBA00023002"/>
    </source>
</evidence>
<dbReference type="PANTHER" id="PTHR43570:SF16">
    <property type="entry name" value="ALDEHYDE DEHYDROGENASE TYPE III, ISOFORM Q"/>
    <property type="match status" value="1"/>
</dbReference>
<reference evidence="8" key="1">
    <citation type="journal article" date="2018" name="Nat. Microbiol.">
        <title>Leveraging single-cell genomics to expand the fungal tree of life.</title>
        <authorList>
            <person name="Ahrendt S.R."/>
            <person name="Quandt C.A."/>
            <person name="Ciobanu D."/>
            <person name="Clum A."/>
            <person name="Salamov A."/>
            <person name="Andreopoulos B."/>
            <person name="Cheng J.F."/>
            <person name="Woyke T."/>
            <person name="Pelin A."/>
            <person name="Henrissat B."/>
            <person name="Reynolds N.K."/>
            <person name="Benny G.L."/>
            <person name="Smith M.E."/>
            <person name="James T.Y."/>
            <person name="Grigoriev I.V."/>
        </authorList>
    </citation>
    <scope>NUCLEOTIDE SEQUENCE [LARGE SCALE GENOMIC DNA]</scope>
</reference>
<dbReference type="FunFam" id="3.40.605.10:FF:000004">
    <property type="entry name" value="Aldehyde dehydrogenase"/>
    <property type="match status" value="1"/>
</dbReference>
<dbReference type="SUPFAM" id="SSF53720">
    <property type="entry name" value="ALDH-like"/>
    <property type="match status" value="1"/>
</dbReference>
<keyword evidence="2 4" id="KW-0560">Oxidoreductase</keyword>
<dbReference type="InterPro" id="IPR015590">
    <property type="entry name" value="Aldehyde_DH_dom"/>
</dbReference>